<dbReference type="FunFam" id="3.30.559.70:FF:000003">
    <property type="entry name" value="Carnitine acetyl transferase FacC"/>
    <property type="match status" value="1"/>
</dbReference>
<dbReference type="PANTHER" id="PTHR22589">
    <property type="entry name" value="CARNITINE O-ACYLTRANSFERASE"/>
    <property type="match status" value="1"/>
</dbReference>
<evidence type="ECO:0000313" key="8">
    <source>
        <dbReference type="Proteomes" id="UP000265703"/>
    </source>
</evidence>
<reference evidence="7 8" key="1">
    <citation type="submission" date="2018-06" db="EMBL/GenBank/DDBJ databases">
        <title>Comparative genomics reveals the genomic features of Rhizophagus irregularis, R. cerebriforme, R. diaphanum and Gigaspora rosea, and their symbiotic lifestyle signature.</title>
        <authorList>
            <person name="Morin E."/>
            <person name="San Clemente H."/>
            <person name="Chen E.C.H."/>
            <person name="De La Providencia I."/>
            <person name="Hainaut M."/>
            <person name="Kuo A."/>
            <person name="Kohler A."/>
            <person name="Murat C."/>
            <person name="Tang N."/>
            <person name="Roy S."/>
            <person name="Loubradou J."/>
            <person name="Henrissat B."/>
            <person name="Grigoriev I.V."/>
            <person name="Corradi N."/>
            <person name="Roux C."/>
            <person name="Martin F.M."/>
        </authorList>
    </citation>
    <scope>NUCLEOTIDE SEQUENCE [LARGE SCALE GENOMIC DNA]</scope>
    <source>
        <strain evidence="7 8">DAOM 227022</strain>
    </source>
</reference>
<dbReference type="GO" id="GO:0005739">
    <property type="term" value="C:mitochondrion"/>
    <property type="evidence" value="ECO:0007669"/>
    <property type="project" value="TreeGrafter"/>
</dbReference>
<dbReference type="InterPro" id="IPR023213">
    <property type="entry name" value="CAT-like_dom_sf"/>
</dbReference>
<keyword evidence="8" id="KW-1185">Reference proteome</keyword>
<evidence type="ECO:0000256" key="3">
    <source>
        <dbReference type="ARBA" id="ARBA00023315"/>
    </source>
</evidence>
<evidence type="ECO:0000256" key="4">
    <source>
        <dbReference type="PIRSR" id="PIRSR600542-1"/>
    </source>
</evidence>
<feature type="active site" description="Proton acceptor" evidence="4">
    <location>
        <position position="329"/>
    </location>
</feature>
<proteinExistence type="inferred from homology"/>
<evidence type="ECO:0000256" key="1">
    <source>
        <dbReference type="ARBA" id="ARBA00005232"/>
    </source>
</evidence>
<dbReference type="Gene3D" id="3.30.559.10">
    <property type="entry name" value="Chloramphenicol acetyltransferase-like domain"/>
    <property type="match status" value="1"/>
</dbReference>
<dbReference type="InterPro" id="IPR042231">
    <property type="entry name" value="Cho/carn_acyl_trans_2"/>
</dbReference>
<dbReference type="GO" id="GO:0004092">
    <property type="term" value="F:carnitine O-acetyltransferase activity"/>
    <property type="evidence" value="ECO:0007669"/>
    <property type="project" value="TreeGrafter"/>
</dbReference>
<evidence type="ECO:0000256" key="2">
    <source>
        <dbReference type="ARBA" id="ARBA00022679"/>
    </source>
</evidence>
<dbReference type="PROSITE" id="PS00439">
    <property type="entry name" value="ACYLTRANSF_C_1"/>
    <property type="match status" value="1"/>
</dbReference>
<gene>
    <name evidence="7" type="ORF">C1645_723175</name>
</gene>
<dbReference type="OrthoDB" id="240216at2759"/>
<dbReference type="Proteomes" id="UP000265703">
    <property type="component" value="Unassembled WGS sequence"/>
</dbReference>
<dbReference type="EMBL" id="QKYT01000118">
    <property type="protein sequence ID" value="RIA92750.1"/>
    <property type="molecule type" value="Genomic_DNA"/>
</dbReference>
<dbReference type="Gene3D" id="3.30.559.70">
    <property type="entry name" value="Choline/Carnitine o-acyltransferase, domain 2"/>
    <property type="match status" value="1"/>
</dbReference>
<comment type="caution">
    <text evidence="7">The sequence shown here is derived from an EMBL/GenBank/DDBJ whole genome shotgun (WGS) entry which is preliminary data.</text>
</comment>
<dbReference type="FunFam" id="3.30.559.10:FF:000019">
    <property type="entry name" value="Carnitine acetyl transferase"/>
    <property type="match status" value="1"/>
</dbReference>
<evidence type="ECO:0000313" key="7">
    <source>
        <dbReference type="EMBL" id="RIA92750.1"/>
    </source>
</evidence>
<feature type="domain" description="Choline/carnitine acyltransferase" evidence="6">
    <location>
        <begin position="24"/>
        <end position="618"/>
    </location>
</feature>
<dbReference type="SUPFAM" id="SSF52777">
    <property type="entry name" value="CoA-dependent acyltransferases"/>
    <property type="match status" value="2"/>
</dbReference>
<dbReference type="PROSITE" id="PS00440">
    <property type="entry name" value="ACYLTRANSF_C_2"/>
    <property type="match status" value="1"/>
</dbReference>
<dbReference type="AlphaFoldDB" id="A0A397T2X1"/>
<organism evidence="7 8">
    <name type="scientific">Glomus cerebriforme</name>
    <dbReference type="NCBI Taxonomy" id="658196"/>
    <lineage>
        <taxon>Eukaryota</taxon>
        <taxon>Fungi</taxon>
        <taxon>Fungi incertae sedis</taxon>
        <taxon>Mucoromycota</taxon>
        <taxon>Glomeromycotina</taxon>
        <taxon>Glomeromycetes</taxon>
        <taxon>Glomerales</taxon>
        <taxon>Glomeraceae</taxon>
        <taxon>Glomus</taxon>
    </lineage>
</organism>
<comment type="similarity">
    <text evidence="1 5">Belongs to the carnitine/choline acetyltransferase family.</text>
</comment>
<dbReference type="PANTHER" id="PTHR22589:SF29">
    <property type="entry name" value="MITOCHONDRIAL CARNITINE O-ACETYLTRANSFERASE-RELATED"/>
    <property type="match status" value="1"/>
</dbReference>
<protein>
    <submittedName>
        <fullName evidence="7">Acyltransferase ChoActase/COT/CPT</fullName>
    </submittedName>
</protein>
<dbReference type="InterPro" id="IPR000542">
    <property type="entry name" value="Carn_acyl_trans"/>
</dbReference>
<keyword evidence="2 5" id="KW-0808">Transferase</keyword>
<evidence type="ECO:0000256" key="5">
    <source>
        <dbReference type="RuleBase" id="RU003801"/>
    </source>
</evidence>
<sequence>MVENSDSTKHIKKTYQYQDKLPKLPIPPLEDTIKRYLSAVKPLQREKDHLQTIAATQRFMKEEGPLLQEKLQNYANDKSSYIEEFWYDSYLSYTDSVVLNLNPFFVLEDDPTPARNNQVVRAASLILSSLKFIHALRTENLEPDMFRGTPLCMSQFDRLFGTARLPSGNGCRMNTDHDSRHIVVLCRGQFYWFDVLKEYNEVGINEKELIANLKAIKLDASDLPIVEVAKNAVGVLSTENRKIWAELRDILEKSSENNKDALRVLDSALFVVCLDEVSPASSDELATNMLCGTYDIQQGVQCGTCANRWYDKLQIIVCENGSAGVNFEHTGVDGHTVLRFVSDIYTDTILRFARTINSHIPAFHSSLTTHHDKRSNGLASIDTTPKKLEWTLTPEIRIGIRFAETRLSDLILQNEVKVLEFDKYGKSFITHYKMSPDGFVQMAFQAAYYGLYGSIECTYEPAMTKSFLHGRTEAIRSVTTESVDFVRLWWTDAPGPEKLKALRAAIHSHVNLTKMCAKGLGQDRHLYALQCVWQREVGDSNDDEKVPVPAIFKDIGWQTLNSTVISTSNCGNPALRLFGFGPVVAEGFGIGYIIKDEGIAFCASSKHRQTRRFLQTLENYFNDVRVLLQSERRIADKSRNLPDEENISVHSGYGYFDAGGIDSLFEHRMEEKREGMKRVGKALKPVDYS</sequence>
<evidence type="ECO:0000259" key="6">
    <source>
        <dbReference type="Pfam" id="PF00755"/>
    </source>
</evidence>
<dbReference type="InterPro" id="IPR039551">
    <property type="entry name" value="Cho/carn_acyl_trans"/>
</dbReference>
<dbReference type="Pfam" id="PF00755">
    <property type="entry name" value="Carn_acyltransf"/>
    <property type="match status" value="1"/>
</dbReference>
<dbReference type="GO" id="GO:0009437">
    <property type="term" value="P:carnitine metabolic process"/>
    <property type="evidence" value="ECO:0007669"/>
    <property type="project" value="TreeGrafter"/>
</dbReference>
<accession>A0A397T2X1</accession>
<dbReference type="STRING" id="658196.A0A397T2X1"/>
<keyword evidence="3 5" id="KW-0012">Acyltransferase</keyword>
<name>A0A397T2X1_9GLOM</name>